<reference evidence="1" key="1">
    <citation type="journal article" date="2020" name="Stud. Mycol.">
        <title>101 Dothideomycetes genomes: a test case for predicting lifestyles and emergence of pathogens.</title>
        <authorList>
            <person name="Haridas S."/>
            <person name="Albert R."/>
            <person name="Binder M."/>
            <person name="Bloem J."/>
            <person name="Labutti K."/>
            <person name="Salamov A."/>
            <person name="Andreopoulos B."/>
            <person name="Baker S."/>
            <person name="Barry K."/>
            <person name="Bills G."/>
            <person name="Bluhm B."/>
            <person name="Cannon C."/>
            <person name="Castanera R."/>
            <person name="Culley D."/>
            <person name="Daum C."/>
            <person name="Ezra D."/>
            <person name="Gonzalez J."/>
            <person name="Henrissat B."/>
            <person name="Kuo A."/>
            <person name="Liang C."/>
            <person name="Lipzen A."/>
            <person name="Lutzoni F."/>
            <person name="Magnuson J."/>
            <person name="Mondo S."/>
            <person name="Nolan M."/>
            <person name="Ohm R."/>
            <person name="Pangilinan J."/>
            <person name="Park H.-J."/>
            <person name="Ramirez L."/>
            <person name="Alfaro M."/>
            <person name="Sun H."/>
            <person name="Tritt A."/>
            <person name="Yoshinaga Y."/>
            <person name="Zwiers L.-H."/>
            <person name="Turgeon B."/>
            <person name="Goodwin S."/>
            <person name="Spatafora J."/>
            <person name="Crous P."/>
            <person name="Grigoriev I."/>
        </authorList>
    </citation>
    <scope>NUCLEOTIDE SEQUENCE</scope>
    <source>
        <strain evidence="1">ATCC 200398</strain>
    </source>
</reference>
<sequence length="347" mass="38243">MTIPLQIRSRNKLLVGLDYGTTFSGICFILSNAADFSDTKPWHKWPGGPSEDCDYLQKAPSRISYASENADLDHDIWGYEVEAGMVSYSWTKLLLDQSALPSEYDDPDLKKAAADGLMRLPPGKRPVDVVADYLTGLYRMFTQAIREIGLLADDELTLPMPMEFWLTVPATWSEEAKWATRSAAIRAGFANRPGDEINLIAEPEAAAHLALKDSIHNVNNLVKEGTGILVCDCGGGTVDITTYTIEEVSPRLKLKESCVGVGGKCGGTYVDRNLYRLLTERYGSAFTSLPPERTGPGSRFMQQFESKKKNFASVASSRRATKLELKMPQLLSSTTRVPGYAGMRPNL</sequence>
<proteinExistence type="predicted"/>
<gene>
    <name evidence="1" type="ORF">BDR25DRAFT_320566</name>
</gene>
<dbReference type="Proteomes" id="UP000799755">
    <property type="component" value="Unassembled WGS sequence"/>
</dbReference>
<evidence type="ECO:0000313" key="1">
    <source>
        <dbReference type="EMBL" id="KAF2462663.1"/>
    </source>
</evidence>
<accession>A0ACB6Q754</accession>
<evidence type="ECO:0000313" key="2">
    <source>
        <dbReference type="Proteomes" id="UP000799755"/>
    </source>
</evidence>
<dbReference type="EMBL" id="MU003568">
    <property type="protein sequence ID" value="KAF2462663.1"/>
    <property type="molecule type" value="Genomic_DNA"/>
</dbReference>
<name>A0ACB6Q754_9PLEO</name>
<organism evidence="1 2">
    <name type="scientific">Lindgomyces ingoldianus</name>
    <dbReference type="NCBI Taxonomy" id="673940"/>
    <lineage>
        <taxon>Eukaryota</taxon>
        <taxon>Fungi</taxon>
        <taxon>Dikarya</taxon>
        <taxon>Ascomycota</taxon>
        <taxon>Pezizomycotina</taxon>
        <taxon>Dothideomycetes</taxon>
        <taxon>Pleosporomycetidae</taxon>
        <taxon>Pleosporales</taxon>
        <taxon>Lindgomycetaceae</taxon>
        <taxon>Lindgomyces</taxon>
    </lineage>
</organism>
<protein>
    <submittedName>
        <fullName evidence="1">Uncharacterized protein</fullName>
    </submittedName>
</protein>
<keyword evidence="2" id="KW-1185">Reference proteome</keyword>
<comment type="caution">
    <text evidence="1">The sequence shown here is derived from an EMBL/GenBank/DDBJ whole genome shotgun (WGS) entry which is preliminary data.</text>
</comment>